<protein>
    <recommendedName>
        <fullName evidence="2">Reverse transcriptase domain-containing protein</fullName>
    </recommendedName>
</protein>
<keyword evidence="1" id="KW-0812">Transmembrane</keyword>
<dbReference type="SUPFAM" id="SSF56672">
    <property type="entry name" value="DNA/RNA polymerases"/>
    <property type="match status" value="1"/>
</dbReference>
<dbReference type="PANTHER" id="PTHR33116">
    <property type="entry name" value="REVERSE TRANSCRIPTASE ZINC-BINDING DOMAIN-CONTAINING PROTEIN-RELATED-RELATED"/>
    <property type="match status" value="1"/>
</dbReference>
<reference evidence="3 4" key="1">
    <citation type="journal article" date="2022" name="Cell">
        <title>Repeat-based holocentromeres influence genome architecture and karyotype evolution.</title>
        <authorList>
            <person name="Hofstatter P.G."/>
            <person name="Thangavel G."/>
            <person name="Lux T."/>
            <person name="Neumann P."/>
            <person name="Vondrak T."/>
            <person name="Novak P."/>
            <person name="Zhang M."/>
            <person name="Costa L."/>
            <person name="Castellani M."/>
            <person name="Scott A."/>
            <person name="Toegelov H."/>
            <person name="Fuchs J."/>
            <person name="Mata-Sucre Y."/>
            <person name="Dias Y."/>
            <person name="Vanzela A.L.L."/>
            <person name="Huettel B."/>
            <person name="Almeida C.C.S."/>
            <person name="Simkova H."/>
            <person name="Souza G."/>
            <person name="Pedrosa-Harand A."/>
            <person name="Macas J."/>
            <person name="Mayer K.F.X."/>
            <person name="Houben A."/>
            <person name="Marques A."/>
        </authorList>
    </citation>
    <scope>NUCLEOTIDE SEQUENCE [LARGE SCALE GENOMIC DNA]</scope>
    <source>
        <strain evidence="3">RhyTen1mFocal</strain>
    </source>
</reference>
<dbReference type="InterPro" id="IPR043502">
    <property type="entry name" value="DNA/RNA_pol_sf"/>
</dbReference>
<name>A0AAD5ZES8_9POAL</name>
<dbReference type="InterPro" id="IPR000477">
    <property type="entry name" value="RT_dom"/>
</dbReference>
<organism evidence="3 4">
    <name type="scientific">Rhynchospora tenuis</name>
    <dbReference type="NCBI Taxonomy" id="198213"/>
    <lineage>
        <taxon>Eukaryota</taxon>
        <taxon>Viridiplantae</taxon>
        <taxon>Streptophyta</taxon>
        <taxon>Embryophyta</taxon>
        <taxon>Tracheophyta</taxon>
        <taxon>Spermatophyta</taxon>
        <taxon>Magnoliopsida</taxon>
        <taxon>Liliopsida</taxon>
        <taxon>Poales</taxon>
        <taxon>Cyperaceae</taxon>
        <taxon>Cyperoideae</taxon>
        <taxon>Rhynchosporeae</taxon>
        <taxon>Rhynchospora</taxon>
    </lineage>
</organism>
<evidence type="ECO:0000256" key="1">
    <source>
        <dbReference type="SAM" id="Phobius"/>
    </source>
</evidence>
<dbReference type="EMBL" id="JAMRDG010000001">
    <property type="protein sequence ID" value="KAJ3696607.1"/>
    <property type="molecule type" value="Genomic_DNA"/>
</dbReference>
<keyword evidence="4" id="KW-1185">Reference proteome</keyword>
<gene>
    <name evidence="3" type="ORF">LUZ61_000312</name>
</gene>
<accession>A0AAD5ZES8</accession>
<dbReference type="CDD" id="cd01650">
    <property type="entry name" value="RT_nLTR_like"/>
    <property type="match status" value="1"/>
</dbReference>
<keyword evidence="1" id="KW-0472">Membrane</keyword>
<evidence type="ECO:0000259" key="2">
    <source>
        <dbReference type="PROSITE" id="PS50878"/>
    </source>
</evidence>
<dbReference type="Proteomes" id="UP001210211">
    <property type="component" value="Unassembled WGS sequence"/>
</dbReference>
<feature type="transmembrane region" description="Helical" evidence="1">
    <location>
        <begin position="449"/>
        <end position="472"/>
    </location>
</feature>
<dbReference type="AlphaFoldDB" id="A0AAD5ZES8"/>
<feature type="domain" description="Reverse transcriptase" evidence="2">
    <location>
        <begin position="137"/>
        <end position="413"/>
    </location>
</feature>
<dbReference type="Pfam" id="PF00078">
    <property type="entry name" value="RVT_1"/>
    <property type="match status" value="1"/>
</dbReference>
<dbReference type="PANTHER" id="PTHR33116:SF78">
    <property type="entry name" value="OS12G0587133 PROTEIN"/>
    <property type="match status" value="1"/>
</dbReference>
<dbReference type="InterPro" id="IPR026960">
    <property type="entry name" value="RVT-Znf"/>
</dbReference>
<dbReference type="PROSITE" id="PS50878">
    <property type="entry name" value="RT_POL"/>
    <property type="match status" value="1"/>
</dbReference>
<sequence length="833" mass="95264">MRWHQRARTKWLRCGDLNTRYFHSVATSKMRNKAINNLIVDGVEISNKDVILEKFTDFFRNIMGTEVQTVSFNPLSLYGEHFLPLHELDLPFSEIEIRKAVMSLANNKSCGPDGYPNEFYKLNWDLVKDDIIHIFHELHSGSLNLTDSNKANIILLPKEDHAHVLTAFRPISIICYIPKLISKVMALRLARFLPSLVSTTQTGFVKGRLITENFNTARELVANISKNRHPSVMLKLDFHKAFDSIAWPFLLQVLHHRGFPTKFMSWIQLLLNSSTSSILLNGKVGTCFQHKRGLRQGDPMSPFLFLLAADVLTKMIDSLATSIPYSIVPKIPSPFFLLQYADDTLVFASVKGKAIQSLLLTIKAFSSVSGLNLNCNKSTFVPFNLCDREVSRLEYLLSCSSSSLPLPYLGLPLTSKKPTRLCFQALIDKIRNRLDGWQGGFLSKAGRTVLASSVLSTIPIYFMSVFILPAWVIKEIDRVRRDFIWSKTSNGSKGVHLLAWDRMCMPKEIGGLGLVNLKLHNISLLLRWLWRLYAQPDSQWSSLARMLYGRANNSIPPILWTRAGSFFWRDLMSLRNYFQLSISYIVNGGSGTPFWYANWDGSFLSLFGAGLHPSMSRKNELMMLTDAVGNPHNFLDAPFSSEMDSLLSKVRELNLSSGLDTIFWRWNSNGEYSAAATYKALVSAGKMKFQFKNLWSLKTSPTVKQFLFFLSLRRILTQDQLLKRNIQVTPHCYMCQQNIIEDASHLFCGCTFAMSIWSRLQFPSHVTESIEGIFLFFHNNSNTGTRLRKTLLACALWNLWRERNNRVFRNERRNSQALHDWIVQEATLFMKFC</sequence>
<evidence type="ECO:0000313" key="4">
    <source>
        <dbReference type="Proteomes" id="UP001210211"/>
    </source>
</evidence>
<proteinExistence type="predicted"/>
<keyword evidence="1" id="KW-1133">Transmembrane helix</keyword>
<dbReference type="Pfam" id="PF13966">
    <property type="entry name" value="zf-RVT"/>
    <property type="match status" value="1"/>
</dbReference>
<evidence type="ECO:0000313" key="3">
    <source>
        <dbReference type="EMBL" id="KAJ3696607.1"/>
    </source>
</evidence>
<comment type="caution">
    <text evidence="3">The sequence shown here is derived from an EMBL/GenBank/DDBJ whole genome shotgun (WGS) entry which is preliminary data.</text>
</comment>